<reference evidence="7" key="1">
    <citation type="submission" date="2016-10" db="EMBL/GenBank/DDBJ databases">
        <authorList>
            <person name="Varghese N."/>
            <person name="Submissions S."/>
        </authorList>
    </citation>
    <scope>NUCLEOTIDE SEQUENCE [LARGE SCALE GENOMIC DNA]</scope>
    <source>
        <strain evidence="7">DSM 45405</strain>
    </source>
</reference>
<evidence type="ECO:0000259" key="4">
    <source>
        <dbReference type="Pfam" id="PF00155"/>
    </source>
</evidence>
<dbReference type="GO" id="GO:0008483">
    <property type="term" value="F:transaminase activity"/>
    <property type="evidence" value="ECO:0007669"/>
    <property type="project" value="UniProtKB-KW"/>
</dbReference>
<dbReference type="SUPFAM" id="SSF53448">
    <property type="entry name" value="Nucleotide-diphospho-sugar transferases"/>
    <property type="match status" value="1"/>
</dbReference>
<evidence type="ECO:0000313" key="6">
    <source>
        <dbReference type="EMBL" id="SEH46458.1"/>
    </source>
</evidence>
<dbReference type="Proteomes" id="UP000182915">
    <property type="component" value="Chromosome I"/>
</dbReference>
<dbReference type="OrthoDB" id="9814110at2"/>
<name>A0A1H6IJ96_MYCRU</name>
<dbReference type="InterPro" id="IPR015422">
    <property type="entry name" value="PyrdxlP-dep_Trfase_small"/>
</dbReference>
<dbReference type="CDD" id="cd02523">
    <property type="entry name" value="PC_cytidylyltransferase"/>
    <property type="match status" value="1"/>
</dbReference>
<evidence type="ECO:0000256" key="1">
    <source>
        <dbReference type="ARBA" id="ARBA00001933"/>
    </source>
</evidence>
<feature type="domain" description="MobA-like NTP transferase" evidence="5">
    <location>
        <begin position="3"/>
        <end position="136"/>
    </location>
</feature>
<dbReference type="Gene3D" id="3.90.550.10">
    <property type="entry name" value="Spore Coat Polysaccharide Biosynthesis Protein SpsA, Chain A"/>
    <property type="match status" value="1"/>
</dbReference>
<proteinExistence type="inferred from homology"/>
<keyword evidence="7" id="KW-1185">Reference proteome</keyword>
<dbReference type="PANTHER" id="PTHR42885:SF1">
    <property type="entry name" value="THREONINE-PHOSPHATE DECARBOXYLASE"/>
    <property type="match status" value="1"/>
</dbReference>
<dbReference type="EC" id="2.6.1.-" evidence="3"/>
<dbReference type="PROSITE" id="PS00105">
    <property type="entry name" value="AA_TRANSFER_CLASS_1"/>
    <property type="match status" value="1"/>
</dbReference>
<dbReference type="InterPro" id="IPR015424">
    <property type="entry name" value="PyrdxlP-dep_Trfase"/>
</dbReference>
<dbReference type="RefSeq" id="WP_083405486.1">
    <property type="nucleotide sequence ID" value="NZ_LT629971.1"/>
</dbReference>
<dbReference type="GO" id="GO:0016779">
    <property type="term" value="F:nucleotidyltransferase activity"/>
    <property type="evidence" value="ECO:0007669"/>
    <property type="project" value="UniProtKB-ARBA"/>
</dbReference>
<dbReference type="InterPro" id="IPR004839">
    <property type="entry name" value="Aminotransferase_I/II_large"/>
</dbReference>
<evidence type="ECO:0000256" key="3">
    <source>
        <dbReference type="RuleBase" id="RU000481"/>
    </source>
</evidence>
<dbReference type="Pfam" id="PF00155">
    <property type="entry name" value="Aminotran_1_2"/>
    <property type="match status" value="1"/>
</dbReference>
<evidence type="ECO:0000259" key="5">
    <source>
        <dbReference type="Pfam" id="PF12804"/>
    </source>
</evidence>
<keyword evidence="3 6" id="KW-0032">Aminotransferase</keyword>
<dbReference type="Gene3D" id="3.40.640.10">
    <property type="entry name" value="Type I PLP-dependent aspartate aminotransferase-like (Major domain)"/>
    <property type="match status" value="1"/>
</dbReference>
<sequence>MQGLILAAGMGRRLGELTRDQPKAMVEVAGRALIERALDSLAALGVSRIVLVVGFKAEKLMTLIGDSYQGVPVIYVMNPEFATTNNIYSLYRARHEFSADDSLLLEADVIFDHSILARLAEDTRPNVVAVAQYHAGLDGTVVTVNESGTVESFIPKNLQDHGRSDYFKTINIYKFSKQYITSTYMPFLNAYVEAIGKNAYYEEVLSILTGPALPKLSAMIVSDHRWYEIDNAHDLLNASTVFAPSNEVFNAYLTRYGGLWRFPHVRDFALLVNPYFPTEPLKLELSAKFASVASMYPSSHSVLGHLAAEVFGVAPEEVVLGNGASELIAAVAEAVGDRIIGVPVPCFEEYRSRFRSDRVIEIYSASTELTPSVEVLIEALPTLDVLVLVNPHNPTGAVLSNPQLEEVCAAAARLDKLVLLDESFVDFADQDCCSSWLDSRRLQDNPHVVVLKSLGKTHGLPGLRLGVLATANEVLLAAIRERLPIWNISSPAESLLELLPRYRDDYVQSLARVRTERSRFIANLREIEGIECFSSQANFVLCRLRHRGVVQQLARRILEEGGLLIKPLIGKTGLERDDYIRLAVLDGDANDLLVKLIASVLQSLEAA</sequence>
<dbReference type="SUPFAM" id="SSF53383">
    <property type="entry name" value="PLP-dependent transferases"/>
    <property type="match status" value="1"/>
</dbReference>
<dbReference type="EMBL" id="LT629971">
    <property type="protein sequence ID" value="SEH46458.1"/>
    <property type="molecule type" value="Genomic_DNA"/>
</dbReference>
<dbReference type="PANTHER" id="PTHR42885">
    <property type="entry name" value="HISTIDINOL-PHOSPHATE AMINOTRANSFERASE-RELATED"/>
    <property type="match status" value="1"/>
</dbReference>
<gene>
    <name evidence="6" type="ORF">SAMN04489835_0098</name>
</gene>
<dbReference type="InterPro" id="IPR004838">
    <property type="entry name" value="NHTrfase_class1_PyrdxlP-BS"/>
</dbReference>
<dbReference type="Pfam" id="PF12804">
    <property type="entry name" value="NTP_transf_3"/>
    <property type="match status" value="1"/>
</dbReference>
<dbReference type="STRING" id="370526.SAMN04489835_0098"/>
<dbReference type="Gene3D" id="3.90.1150.10">
    <property type="entry name" value="Aspartate Aminotransferase, domain 1"/>
    <property type="match status" value="1"/>
</dbReference>
<accession>A0A1H6IJ96</accession>
<evidence type="ECO:0000256" key="2">
    <source>
        <dbReference type="ARBA" id="ARBA00022898"/>
    </source>
</evidence>
<keyword evidence="3 6" id="KW-0808">Transferase</keyword>
<keyword evidence="2" id="KW-0663">Pyridoxal phosphate</keyword>
<dbReference type="CDD" id="cd00609">
    <property type="entry name" value="AAT_like"/>
    <property type="match status" value="1"/>
</dbReference>
<evidence type="ECO:0000313" key="7">
    <source>
        <dbReference type="Proteomes" id="UP000182915"/>
    </source>
</evidence>
<protein>
    <recommendedName>
        <fullName evidence="3">Aminotransferase</fullName>
        <ecNumber evidence="3">2.6.1.-</ecNumber>
    </recommendedName>
</protein>
<dbReference type="InterPro" id="IPR025877">
    <property type="entry name" value="MobA-like_NTP_Trfase"/>
</dbReference>
<dbReference type="InterPro" id="IPR029044">
    <property type="entry name" value="Nucleotide-diphossugar_trans"/>
</dbReference>
<organism evidence="6 7">
    <name type="scientific">Mycolicibacterium rutilum</name>
    <name type="common">Mycobacterium rutilum</name>
    <dbReference type="NCBI Taxonomy" id="370526"/>
    <lineage>
        <taxon>Bacteria</taxon>
        <taxon>Bacillati</taxon>
        <taxon>Actinomycetota</taxon>
        <taxon>Actinomycetes</taxon>
        <taxon>Mycobacteriales</taxon>
        <taxon>Mycobacteriaceae</taxon>
        <taxon>Mycolicibacterium</taxon>
    </lineage>
</organism>
<dbReference type="InterPro" id="IPR015421">
    <property type="entry name" value="PyrdxlP-dep_Trfase_major"/>
</dbReference>
<feature type="domain" description="Aminotransferase class I/classII large" evidence="4">
    <location>
        <begin position="298"/>
        <end position="567"/>
    </location>
</feature>
<comment type="similarity">
    <text evidence="3">Belongs to the class-I pyridoxal-phosphate-dependent aminotransferase family.</text>
</comment>
<dbReference type="AlphaFoldDB" id="A0A1H6IJ96"/>
<dbReference type="GO" id="GO:0030170">
    <property type="term" value="F:pyridoxal phosphate binding"/>
    <property type="evidence" value="ECO:0007669"/>
    <property type="project" value="InterPro"/>
</dbReference>
<comment type="cofactor">
    <cofactor evidence="1 3">
        <name>pyridoxal 5'-phosphate</name>
        <dbReference type="ChEBI" id="CHEBI:597326"/>
    </cofactor>
</comment>